<dbReference type="EMBL" id="JAYMYQ010000005">
    <property type="protein sequence ID" value="KAK7328255.1"/>
    <property type="molecule type" value="Genomic_DNA"/>
</dbReference>
<keyword evidence="2" id="KW-1185">Reference proteome</keyword>
<reference evidence="1 2" key="1">
    <citation type="submission" date="2024-01" db="EMBL/GenBank/DDBJ databases">
        <title>The genomes of 5 underutilized Papilionoideae crops provide insights into root nodulation and disease resistanc.</title>
        <authorList>
            <person name="Jiang F."/>
        </authorList>
    </citation>
    <scope>NUCLEOTIDE SEQUENCE [LARGE SCALE GENOMIC DNA]</scope>
    <source>
        <strain evidence="1">LVBAO_FW01</strain>
        <tissue evidence="1">Leaves</tissue>
    </source>
</reference>
<evidence type="ECO:0000313" key="1">
    <source>
        <dbReference type="EMBL" id="KAK7328255.1"/>
    </source>
</evidence>
<accession>A0AAN9L2F9</accession>
<gene>
    <name evidence="1" type="ORF">VNO77_22358</name>
</gene>
<protein>
    <submittedName>
        <fullName evidence="1">Uncharacterized protein</fullName>
    </submittedName>
</protein>
<dbReference type="AlphaFoldDB" id="A0AAN9L2F9"/>
<dbReference type="Proteomes" id="UP001367508">
    <property type="component" value="Unassembled WGS sequence"/>
</dbReference>
<organism evidence="1 2">
    <name type="scientific">Canavalia gladiata</name>
    <name type="common">Sword bean</name>
    <name type="synonym">Dolichos gladiatus</name>
    <dbReference type="NCBI Taxonomy" id="3824"/>
    <lineage>
        <taxon>Eukaryota</taxon>
        <taxon>Viridiplantae</taxon>
        <taxon>Streptophyta</taxon>
        <taxon>Embryophyta</taxon>
        <taxon>Tracheophyta</taxon>
        <taxon>Spermatophyta</taxon>
        <taxon>Magnoliopsida</taxon>
        <taxon>eudicotyledons</taxon>
        <taxon>Gunneridae</taxon>
        <taxon>Pentapetalae</taxon>
        <taxon>rosids</taxon>
        <taxon>fabids</taxon>
        <taxon>Fabales</taxon>
        <taxon>Fabaceae</taxon>
        <taxon>Papilionoideae</taxon>
        <taxon>50 kb inversion clade</taxon>
        <taxon>NPAAA clade</taxon>
        <taxon>indigoferoid/millettioid clade</taxon>
        <taxon>Phaseoleae</taxon>
        <taxon>Canavalia</taxon>
    </lineage>
</organism>
<sequence>MSNKEDILRQKSRIAWLKGGDQNSAFFHKECERGVAKQKRSLCVVAKKGSVLVCRYCFWFFFDERAVTGAMFEISSSIDAGIEFEVFLGVEDELAASTIADCRE</sequence>
<name>A0AAN9L2F9_CANGL</name>
<comment type="caution">
    <text evidence="1">The sequence shown here is derived from an EMBL/GenBank/DDBJ whole genome shotgun (WGS) entry which is preliminary data.</text>
</comment>
<proteinExistence type="predicted"/>
<evidence type="ECO:0000313" key="2">
    <source>
        <dbReference type="Proteomes" id="UP001367508"/>
    </source>
</evidence>